<feature type="domain" description="Splicing factor cactin central" evidence="6">
    <location>
        <begin position="129"/>
        <end position="315"/>
    </location>
</feature>
<evidence type="ECO:0000313" key="7">
    <source>
        <dbReference type="EnsemblMetazoa" id="tetur21g02750.1"/>
    </source>
</evidence>
<reference evidence="8" key="1">
    <citation type="submission" date="2011-08" db="EMBL/GenBank/DDBJ databases">
        <authorList>
            <person name="Rombauts S."/>
        </authorList>
    </citation>
    <scope>NUCLEOTIDE SEQUENCE</scope>
    <source>
        <strain evidence="8">London</strain>
    </source>
</reference>
<keyword evidence="3" id="KW-0175">Coiled coil</keyword>
<evidence type="ECO:0000256" key="4">
    <source>
        <dbReference type="SAM" id="MobiDB-lite"/>
    </source>
</evidence>
<evidence type="ECO:0000259" key="6">
    <source>
        <dbReference type="Pfam" id="PF10312"/>
    </source>
</evidence>
<protein>
    <recommendedName>
        <fullName evidence="2">Splicing factor Cactin</fullName>
    </recommendedName>
</protein>
<feature type="coiled-coil region" evidence="3">
    <location>
        <begin position="100"/>
        <end position="128"/>
    </location>
</feature>
<dbReference type="EnsemblMetazoa" id="tetur21g02750.1">
    <property type="protein sequence ID" value="tetur21g02750.1"/>
    <property type="gene ID" value="tetur21g02750"/>
</dbReference>
<dbReference type="GO" id="GO:0045292">
    <property type="term" value="P:mRNA cis splicing, via spliceosome"/>
    <property type="evidence" value="ECO:0007669"/>
    <property type="project" value="TreeGrafter"/>
</dbReference>
<dbReference type="Pfam" id="PF10312">
    <property type="entry name" value="Cactin_mid"/>
    <property type="match status" value="1"/>
</dbReference>
<dbReference type="eggNOG" id="KOG2370">
    <property type="taxonomic scope" value="Eukaryota"/>
</dbReference>
<accession>T1KUA7</accession>
<evidence type="ECO:0000256" key="3">
    <source>
        <dbReference type="SAM" id="Coils"/>
    </source>
</evidence>
<evidence type="ECO:0000256" key="1">
    <source>
        <dbReference type="ARBA" id="ARBA00006895"/>
    </source>
</evidence>
<dbReference type="GO" id="GO:0005737">
    <property type="term" value="C:cytoplasm"/>
    <property type="evidence" value="ECO:0007669"/>
    <property type="project" value="TreeGrafter"/>
</dbReference>
<dbReference type="EMBL" id="CAEY01000551">
    <property type="status" value="NOT_ANNOTATED_CDS"/>
    <property type="molecule type" value="Genomic_DNA"/>
</dbReference>
<dbReference type="InterPro" id="IPR018816">
    <property type="entry name" value="Cactin_central"/>
</dbReference>
<feature type="domain" description="Splicing factor Cactin C-terminal" evidence="5">
    <location>
        <begin position="444"/>
        <end position="568"/>
    </location>
</feature>
<sequence>MKTNKLLSFTLNMSALGMKTEDITKALETPEEKRLRRLAKKAAKETKRKLKLIGYTNEDNPFNDPEFDKPFIWWKKYEALGIKNIDEIHADIERIRQSNIDELEKIRKRRQEREKEREERTKEMEARRRDEEAGKFRSWVDGEEQFLFKQAKLRSEVRMKEGRAKPIDWLVAYINASGNESEYQEHLVEPYRYLNGLRLSDMEDLQEDIRVYKQLDSTDNLEYWKDLEIIVQDELLKLKCYQASKNQKDDGINPSVAKEQNKILTDKTPSQLVALQAAIEKKMANHHEVIDISYWENLLAKVKAHMARARLRDRHKEILRKMSKQEVHNQSQPESMSDENDQEDDYVDPLEACIEEYQRGGYSPTLLNKKDVDSSLIINPDEDLRNLDIKRQMVLSQPSKLDKTSTATAAELQFEKEARRGMGSDEGILRIEENIVQDPSIASWSEKYRPRKPRYFNRVHTGFEWNKYNQTHYDIDNPPPKIVQGYKFNIFYPDLIDKSKTPTYTVTPCADNKDFAIIKFKAGPPYEDIAFKIVNREWNYSYKSGFRRQFSNNILQLWFHFKRYRYRR</sequence>
<name>T1KUA7_TETUR</name>
<evidence type="ECO:0000256" key="2">
    <source>
        <dbReference type="ARBA" id="ARBA00034534"/>
    </source>
</evidence>
<comment type="similarity">
    <text evidence="1">Belongs to the CACTIN family.</text>
</comment>
<dbReference type="Proteomes" id="UP000015104">
    <property type="component" value="Unassembled WGS sequence"/>
</dbReference>
<dbReference type="GO" id="GO:0005681">
    <property type="term" value="C:spliceosomal complex"/>
    <property type="evidence" value="ECO:0007669"/>
    <property type="project" value="TreeGrafter"/>
</dbReference>
<keyword evidence="8" id="KW-1185">Reference proteome</keyword>
<dbReference type="HOGENOM" id="CLU_011759_0_0_1"/>
<dbReference type="SMART" id="SM01050">
    <property type="entry name" value="CactinC_cactus"/>
    <property type="match status" value="1"/>
</dbReference>
<organism evidence="7 8">
    <name type="scientific">Tetranychus urticae</name>
    <name type="common">Two-spotted spider mite</name>
    <dbReference type="NCBI Taxonomy" id="32264"/>
    <lineage>
        <taxon>Eukaryota</taxon>
        <taxon>Metazoa</taxon>
        <taxon>Ecdysozoa</taxon>
        <taxon>Arthropoda</taxon>
        <taxon>Chelicerata</taxon>
        <taxon>Arachnida</taxon>
        <taxon>Acari</taxon>
        <taxon>Acariformes</taxon>
        <taxon>Trombidiformes</taxon>
        <taxon>Prostigmata</taxon>
        <taxon>Eleutherengona</taxon>
        <taxon>Raphignathae</taxon>
        <taxon>Tetranychoidea</taxon>
        <taxon>Tetranychidae</taxon>
        <taxon>Tetranychus</taxon>
    </lineage>
</organism>
<reference evidence="7" key="2">
    <citation type="submission" date="2015-06" db="UniProtKB">
        <authorList>
            <consortium name="EnsemblMetazoa"/>
        </authorList>
    </citation>
    <scope>IDENTIFICATION</scope>
</reference>
<evidence type="ECO:0000313" key="8">
    <source>
        <dbReference type="Proteomes" id="UP000015104"/>
    </source>
</evidence>
<dbReference type="STRING" id="32264.T1KUA7"/>
<dbReference type="AlphaFoldDB" id="T1KUA7"/>
<feature type="region of interest" description="Disordered" evidence="4">
    <location>
        <begin position="321"/>
        <end position="343"/>
    </location>
</feature>
<evidence type="ECO:0000259" key="5">
    <source>
        <dbReference type="Pfam" id="PF09732"/>
    </source>
</evidence>
<dbReference type="InterPro" id="IPR019134">
    <property type="entry name" value="Cactin_C"/>
</dbReference>
<dbReference type="Pfam" id="PF09732">
    <property type="entry name" value="CactinC_cactus"/>
    <property type="match status" value="1"/>
</dbReference>
<dbReference type="PANTHER" id="PTHR21737:SF4">
    <property type="entry name" value="SPLICING FACTOR CACTIN"/>
    <property type="match status" value="1"/>
</dbReference>
<dbReference type="PANTHER" id="PTHR21737">
    <property type="entry name" value="POLYGLUTAMINE BINDING PROTEIN 1/MARVEL MEMBRANE-ASSOCIATING DOMAIN CONTAINING 3"/>
    <property type="match status" value="1"/>
</dbReference>
<proteinExistence type="inferred from homology"/>